<evidence type="ECO:0000256" key="4">
    <source>
        <dbReference type="ARBA" id="ARBA00023270"/>
    </source>
</evidence>
<accession>A0AAE3E4Y3</accession>
<protein>
    <recommendedName>
        <fullName evidence="5">3-dehydroquinate dehydratase</fullName>
        <shortName evidence="5">3-dehydroquinase</shortName>
        <ecNumber evidence="5">4.2.1.10</ecNumber>
    </recommendedName>
    <alternativeName>
        <fullName evidence="5">Type I DHQase</fullName>
    </alternativeName>
    <alternativeName>
        <fullName evidence="5">Type I dehydroquinase</fullName>
        <shortName evidence="5">DHQ1</shortName>
    </alternativeName>
</protein>
<dbReference type="SUPFAM" id="SSF51569">
    <property type="entry name" value="Aldolase"/>
    <property type="match status" value="1"/>
</dbReference>
<dbReference type="AlphaFoldDB" id="A0AAE3E4Y3"/>
<feature type="active site" description="Schiff-base intermediate with substrate" evidence="5">
    <location>
        <position position="171"/>
    </location>
</feature>
<comment type="catalytic activity">
    <reaction evidence="1 5">
        <text>3-dehydroquinate = 3-dehydroshikimate + H2O</text>
        <dbReference type="Rhea" id="RHEA:21096"/>
        <dbReference type="ChEBI" id="CHEBI:15377"/>
        <dbReference type="ChEBI" id="CHEBI:16630"/>
        <dbReference type="ChEBI" id="CHEBI:32364"/>
        <dbReference type="EC" id="4.2.1.10"/>
    </reaction>
</comment>
<reference evidence="6 7" key="1">
    <citation type="submission" date="2021-10" db="EMBL/GenBank/DDBJ databases">
        <title>Anaerobic single-cell dispensing facilitates the cultivation of human gut bacteria.</title>
        <authorList>
            <person name="Afrizal A."/>
        </authorList>
    </citation>
    <scope>NUCLEOTIDE SEQUENCE [LARGE SCALE GENOMIC DNA]</scope>
    <source>
        <strain evidence="6 7">CLA-AA-H224</strain>
    </source>
</reference>
<dbReference type="GO" id="GO:0008652">
    <property type="term" value="P:amino acid biosynthetic process"/>
    <property type="evidence" value="ECO:0007669"/>
    <property type="project" value="UniProtKB-KW"/>
</dbReference>
<evidence type="ECO:0000256" key="1">
    <source>
        <dbReference type="ARBA" id="ARBA00001864"/>
    </source>
</evidence>
<evidence type="ECO:0000256" key="2">
    <source>
        <dbReference type="ARBA" id="ARBA00023141"/>
    </source>
</evidence>
<keyword evidence="3 5" id="KW-0456">Lyase</keyword>
<evidence type="ECO:0000256" key="5">
    <source>
        <dbReference type="HAMAP-Rule" id="MF_00214"/>
    </source>
</evidence>
<dbReference type="InterPro" id="IPR013785">
    <property type="entry name" value="Aldolase_TIM"/>
</dbReference>
<dbReference type="InterPro" id="IPR050146">
    <property type="entry name" value="Type-I_3-dehydroquinase"/>
</dbReference>
<dbReference type="HAMAP" id="MF_00214">
    <property type="entry name" value="AroD"/>
    <property type="match status" value="1"/>
</dbReference>
<dbReference type="PANTHER" id="PTHR43699:SF1">
    <property type="entry name" value="3-DEHYDROQUINATE DEHYDRATASE"/>
    <property type="match status" value="1"/>
</dbReference>
<dbReference type="EMBL" id="JAJEQN010000032">
    <property type="protein sequence ID" value="MCC2222333.1"/>
    <property type="molecule type" value="Genomic_DNA"/>
</dbReference>
<dbReference type="GO" id="GO:0009423">
    <property type="term" value="P:chorismate biosynthetic process"/>
    <property type="evidence" value="ECO:0007669"/>
    <property type="project" value="UniProtKB-UniRule"/>
</dbReference>
<dbReference type="NCBIfam" id="TIGR01093">
    <property type="entry name" value="aroD"/>
    <property type="match status" value="1"/>
</dbReference>
<dbReference type="PANTHER" id="PTHR43699">
    <property type="entry name" value="3-DEHYDROQUINATE DEHYDRATASE"/>
    <property type="match status" value="1"/>
</dbReference>
<dbReference type="FunFam" id="3.20.20.70:FF:000047">
    <property type="entry name" value="3-dehydroquinate dehydratase"/>
    <property type="match status" value="1"/>
</dbReference>
<comment type="caution">
    <text evidence="5">Lacks conserved residue(s) required for the propagation of feature annotation.</text>
</comment>
<dbReference type="RefSeq" id="WP_308732104.1">
    <property type="nucleotide sequence ID" value="NZ_JAJEQN010000032.1"/>
</dbReference>
<keyword evidence="2 5" id="KW-0057">Aromatic amino acid biosynthesis</keyword>
<feature type="binding site" evidence="5">
    <location>
        <begin position="47"/>
        <end position="49"/>
    </location>
    <ligand>
        <name>3-dehydroquinate</name>
        <dbReference type="ChEBI" id="CHEBI:32364"/>
    </ligand>
</feature>
<dbReference type="Gene3D" id="3.20.20.70">
    <property type="entry name" value="Aldolase class I"/>
    <property type="match status" value="1"/>
</dbReference>
<sequence>MSVLRAGNTTLEDGKVRICVPIAYETEKEILEESVRIGKSSVADIAEWRIDWYQDVFQPRKRNALSRKIRENLQGKPLLVTFRSRREGGERDITPEAYQTLLDEVIESNMADLIDVELSQGMACVQELIKHAHQMGIGVIVSQHDFKKTPEASNLITTMEQMAGYGADVCKIAVMPQSLADVAALLLATGTMKENHPETLLITMSMGRTGCVSRLCGGLFGSVMSFGSMGKASAPGQVSAKELSDVLWAIERAVN</sequence>
<name>A0AAE3E4Y3_9FIRM</name>
<evidence type="ECO:0000313" key="7">
    <source>
        <dbReference type="Proteomes" id="UP001198200"/>
    </source>
</evidence>
<dbReference type="InterPro" id="IPR001381">
    <property type="entry name" value="DHquinase_I"/>
</dbReference>
<dbReference type="GO" id="GO:0009073">
    <property type="term" value="P:aromatic amino acid family biosynthetic process"/>
    <property type="evidence" value="ECO:0007669"/>
    <property type="project" value="UniProtKB-KW"/>
</dbReference>
<dbReference type="GO" id="GO:0046279">
    <property type="term" value="P:3,4-dihydroxybenzoate biosynthetic process"/>
    <property type="evidence" value="ECO:0007669"/>
    <property type="project" value="TreeGrafter"/>
</dbReference>
<dbReference type="GO" id="GO:0003855">
    <property type="term" value="F:3-dehydroquinate dehydratase activity"/>
    <property type="evidence" value="ECO:0007669"/>
    <property type="project" value="UniProtKB-UniRule"/>
</dbReference>
<feature type="binding site" evidence="5">
    <location>
        <position position="83"/>
    </location>
    <ligand>
        <name>3-dehydroquinate</name>
        <dbReference type="ChEBI" id="CHEBI:32364"/>
    </ligand>
</feature>
<evidence type="ECO:0000313" key="6">
    <source>
        <dbReference type="EMBL" id="MCC2222333.1"/>
    </source>
</evidence>
<organism evidence="6 7">
    <name type="scientific">Anthropogastromicrobium aceti</name>
    <dbReference type="NCBI Taxonomy" id="2981768"/>
    <lineage>
        <taxon>Bacteria</taxon>
        <taxon>Bacillati</taxon>
        <taxon>Bacillota</taxon>
        <taxon>Clostridia</taxon>
        <taxon>Lachnospirales</taxon>
        <taxon>Lachnospiraceae</taxon>
        <taxon>Anthropogastromicrobium</taxon>
    </lineage>
</organism>
<dbReference type="CDD" id="cd00502">
    <property type="entry name" value="DHQase_I"/>
    <property type="match status" value="1"/>
</dbReference>
<evidence type="ECO:0000256" key="3">
    <source>
        <dbReference type="ARBA" id="ARBA00023239"/>
    </source>
</evidence>
<dbReference type="Proteomes" id="UP001198200">
    <property type="component" value="Unassembled WGS sequence"/>
</dbReference>
<feature type="binding site" evidence="5">
    <location>
        <position position="233"/>
    </location>
    <ligand>
        <name>3-dehydroquinate</name>
        <dbReference type="ChEBI" id="CHEBI:32364"/>
    </ligand>
</feature>
<dbReference type="Pfam" id="PF01487">
    <property type="entry name" value="DHquinase_I"/>
    <property type="match status" value="1"/>
</dbReference>
<keyword evidence="7" id="KW-1185">Reference proteome</keyword>
<feature type="active site" description="Proton donor/acceptor" evidence="5">
    <location>
        <position position="144"/>
    </location>
</feature>
<proteinExistence type="inferred from homology"/>
<comment type="function">
    <text evidence="5">Involved in the third step of the chorismate pathway, which leads to the biosynthesis of aromatic amino acids. Catalyzes the cis-dehydration of 3-dehydroquinate (DHQ) and introduces the first double bond of the aromatic ring to yield 3-dehydroshikimate.</text>
</comment>
<keyword evidence="4 5" id="KW-0704">Schiff base</keyword>
<feature type="binding site" evidence="5">
    <location>
        <position position="214"/>
    </location>
    <ligand>
        <name>3-dehydroquinate</name>
        <dbReference type="ChEBI" id="CHEBI:32364"/>
    </ligand>
</feature>
<comment type="caution">
    <text evidence="6">The sequence shown here is derived from an EMBL/GenBank/DDBJ whole genome shotgun (WGS) entry which is preliminary data.</text>
</comment>
<comment type="pathway">
    <text evidence="5">Metabolic intermediate biosynthesis; chorismate biosynthesis; chorismate from D-erythrose 4-phosphate and phosphoenolpyruvate: step 3/7.</text>
</comment>
<dbReference type="EC" id="4.2.1.10" evidence="5"/>
<feature type="binding site" evidence="5">
    <location>
        <position position="237"/>
    </location>
    <ligand>
        <name>3-dehydroquinate</name>
        <dbReference type="ChEBI" id="CHEBI:32364"/>
    </ligand>
</feature>
<keyword evidence="5" id="KW-0028">Amino-acid biosynthesis</keyword>
<gene>
    <name evidence="5 6" type="primary">aroD</name>
    <name evidence="6" type="ORF">LKD48_11930</name>
</gene>
<comment type="similarity">
    <text evidence="5">Belongs to the type-I 3-dehydroquinase family.</text>
</comment>
<comment type="subunit">
    <text evidence="5">Homodimer.</text>
</comment>